<dbReference type="InterPro" id="IPR014944">
    <property type="entry name" value="Toxin_SymE-like"/>
</dbReference>
<dbReference type="RefSeq" id="WP_120475368.1">
    <property type="nucleotide sequence ID" value="NZ_WUQX01000001.1"/>
</dbReference>
<evidence type="ECO:0000313" key="2">
    <source>
        <dbReference type="EMBL" id="MXP75656.1"/>
    </source>
</evidence>
<dbReference type="GO" id="GO:0016788">
    <property type="term" value="F:hydrolase activity, acting on ester bonds"/>
    <property type="evidence" value="ECO:0007669"/>
    <property type="project" value="InterPro"/>
</dbReference>
<evidence type="ECO:0000313" key="3">
    <source>
        <dbReference type="Proteomes" id="UP000460412"/>
    </source>
</evidence>
<dbReference type="Pfam" id="PF08845">
    <property type="entry name" value="SymE_toxin"/>
    <property type="match status" value="1"/>
</dbReference>
<evidence type="ECO:0000259" key="1">
    <source>
        <dbReference type="Pfam" id="PF08845"/>
    </source>
</evidence>
<organism evidence="2 3">
    <name type="scientific">Sporofaciens musculi</name>
    <dbReference type="NCBI Taxonomy" id="2681861"/>
    <lineage>
        <taxon>Bacteria</taxon>
        <taxon>Bacillati</taxon>
        <taxon>Bacillota</taxon>
        <taxon>Clostridia</taxon>
        <taxon>Lachnospirales</taxon>
        <taxon>Lachnospiraceae</taxon>
        <taxon>Sporofaciens</taxon>
    </lineage>
</organism>
<name>A0A7X3SIV0_9FIRM</name>
<protein>
    <submittedName>
        <fullName evidence="2">Type I addiction module toxin, SymE family</fullName>
    </submittedName>
</protein>
<gene>
    <name evidence="2" type="ORF">GN277_09730</name>
</gene>
<dbReference type="GO" id="GO:0016070">
    <property type="term" value="P:RNA metabolic process"/>
    <property type="evidence" value="ECO:0007669"/>
    <property type="project" value="InterPro"/>
</dbReference>
<keyword evidence="3" id="KW-1185">Reference proteome</keyword>
<dbReference type="GO" id="GO:0005737">
    <property type="term" value="C:cytoplasm"/>
    <property type="evidence" value="ECO:0007669"/>
    <property type="project" value="InterPro"/>
</dbReference>
<feature type="domain" description="Toxin SymE-like" evidence="1">
    <location>
        <begin position="14"/>
        <end position="62"/>
    </location>
</feature>
<reference evidence="2 3" key="1">
    <citation type="submission" date="2019-12" db="EMBL/GenBank/DDBJ databases">
        <title>Sporaefaciens musculi gen. nov., sp. nov., a novel bacterium isolated from the caecum of an obese mouse.</title>
        <authorList>
            <person name="Rasmussen T.S."/>
            <person name="Streidl T."/>
            <person name="Hitch T.C.A."/>
            <person name="Wortmann E."/>
            <person name="Deptula P."/>
            <person name="Hansen M."/>
            <person name="Nielsen D.S."/>
            <person name="Clavel T."/>
            <person name="Vogensen F.K."/>
        </authorList>
    </citation>
    <scope>NUCLEOTIDE SEQUENCE [LARGE SCALE GENOMIC DNA]</scope>
    <source>
        <strain evidence="2 3">WCA-9-b2</strain>
    </source>
</reference>
<comment type="caution">
    <text evidence="2">The sequence shown here is derived from an EMBL/GenBank/DDBJ whole genome shotgun (WGS) entry which is preliminary data.</text>
</comment>
<sequence length="72" mass="7871">MPEGSGKGGRMDDRKLTVCYGRGNYKQSPPQILLQGKWLEQAGFSAGDKITVKCQQGQLIITKNGKRADSTE</sequence>
<dbReference type="AlphaFoldDB" id="A0A7X3SIV0"/>
<dbReference type="GO" id="GO:0003723">
    <property type="term" value="F:RNA binding"/>
    <property type="evidence" value="ECO:0007669"/>
    <property type="project" value="InterPro"/>
</dbReference>
<dbReference type="EMBL" id="WUQX01000001">
    <property type="protein sequence ID" value="MXP75656.1"/>
    <property type="molecule type" value="Genomic_DNA"/>
</dbReference>
<dbReference type="Proteomes" id="UP000460412">
    <property type="component" value="Unassembled WGS sequence"/>
</dbReference>
<proteinExistence type="predicted"/>
<accession>A0A7X3SIV0</accession>